<proteinExistence type="inferred from homology"/>
<comment type="subcellular location">
    <subcellularLocation>
        <location evidence="1 6">Membrane</location>
        <topology evidence="1 6">Multi-pass membrane protein</topology>
    </subcellularLocation>
</comment>
<feature type="transmembrane region" description="Helical" evidence="6">
    <location>
        <begin position="82"/>
        <end position="103"/>
    </location>
</feature>
<feature type="transmembrane region" description="Helical" evidence="6">
    <location>
        <begin position="399"/>
        <end position="415"/>
    </location>
</feature>
<evidence type="ECO:0000256" key="5">
    <source>
        <dbReference type="ARBA" id="ARBA00023136"/>
    </source>
</evidence>
<evidence type="ECO:0000256" key="1">
    <source>
        <dbReference type="ARBA" id="ARBA00004141"/>
    </source>
</evidence>
<dbReference type="PANTHER" id="PTHR11101:SF80">
    <property type="entry name" value="PHOSPHATE TRANSPORTER"/>
    <property type="match status" value="1"/>
</dbReference>
<feature type="transmembrane region" description="Helical" evidence="6">
    <location>
        <begin position="216"/>
        <end position="236"/>
    </location>
</feature>
<feature type="transmembrane region" description="Helical" evidence="6">
    <location>
        <begin position="156"/>
        <end position="176"/>
    </location>
</feature>
<name>A0A3D8J904_9HELI</name>
<evidence type="ECO:0000256" key="2">
    <source>
        <dbReference type="ARBA" id="ARBA00022448"/>
    </source>
</evidence>
<evidence type="ECO:0000313" key="7">
    <source>
        <dbReference type="EMBL" id="RDU73321.1"/>
    </source>
</evidence>
<keyword evidence="6" id="KW-0592">Phosphate transport</keyword>
<feature type="transmembrane region" description="Helical" evidence="6">
    <location>
        <begin position="287"/>
        <end position="305"/>
    </location>
</feature>
<feature type="transmembrane region" description="Helical" evidence="6">
    <location>
        <begin position="248"/>
        <end position="266"/>
    </location>
</feature>
<feature type="transmembrane region" description="Helical" evidence="6">
    <location>
        <begin position="182"/>
        <end position="204"/>
    </location>
</feature>
<dbReference type="GO" id="GO:0035435">
    <property type="term" value="P:phosphate ion transmembrane transport"/>
    <property type="evidence" value="ECO:0007669"/>
    <property type="project" value="TreeGrafter"/>
</dbReference>
<evidence type="ECO:0000256" key="6">
    <source>
        <dbReference type="RuleBase" id="RU363058"/>
    </source>
</evidence>
<protein>
    <recommendedName>
        <fullName evidence="6">Phosphate transporter</fullName>
    </recommendedName>
</protein>
<dbReference type="PANTHER" id="PTHR11101">
    <property type="entry name" value="PHOSPHATE TRANSPORTER"/>
    <property type="match status" value="1"/>
</dbReference>
<feature type="transmembrane region" description="Helical" evidence="6">
    <location>
        <begin position="505"/>
        <end position="526"/>
    </location>
</feature>
<comment type="caution">
    <text evidence="7">The sequence shown here is derived from an EMBL/GenBank/DDBJ whole genome shotgun (WGS) entry which is preliminary data.</text>
</comment>
<keyword evidence="5 6" id="KW-0472">Membrane</keyword>
<dbReference type="OrthoDB" id="9779554at2"/>
<feature type="transmembrane region" description="Helical" evidence="6">
    <location>
        <begin position="20"/>
        <end position="44"/>
    </location>
</feature>
<gene>
    <name evidence="7" type="ORF">CQA66_01235</name>
</gene>
<dbReference type="AlphaFoldDB" id="A0A3D8J904"/>
<evidence type="ECO:0000313" key="8">
    <source>
        <dbReference type="Proteomes" id="UP000256424"/>
    </source>
</evidence>
<keyword evidence="8" id="KW-1185">Reference proteome</keyword>
<keyword evidence="4 6" id="KW-1133">Transmembrane helix</keyword>
<dbReference type="GO" id="GO:0016020">
    <property type="term" value="C:membrane"/>
    <property type="evidence" value="ECO:0007669"/>
    <property type="project" value="UniProtKB-SubCell"/>
</dbReference>
<keyword evidence="2 6" id="KW-0813">Transport</keyword>
<keyword evidence="3 6" id="KW-0812">Transmembrane</keyword>
<dbReference type="InterPro" id="IPR001204">
    <property type="entry name" value="Phos_transporter"/>
</dbReference>
<dbReference type="Proteomes" id="UP000256424">
    <property type="component" value="Unassembled WGS sequence"/>
</dbReference>
<accession>A0A3D8J904</accession>
<organism evidence="7 8">
    <name type="scientific">Helicobacter aurati</name>
    <dbReference type="NCBI Taxonomy" id="137778"/>
    <lineage>
        <taxon>Bacteria</taxon>
        <taxon>Pseudomonadati</taxon>
        <taxon>Campylobacterota</taxon>
        <taxon>Epsilonproteobacteria</taxon>
        <taxon>Campylobacterales</taxon>
        <taxon>Helicobacteraceae</taxon>
        <taxon>Helicobacter</taxon>
    </lineage>
</organism>
<reference evidence="7 8" key="1">
    <citation type="submission" date="2018-04" db="EMBL/GenBank/DDBJ databases">
        <title>Novel Campyloabacter and Helicobacter Species and Strains.</title>
        <authorList>
            <person name="Mannion A.J."/>
            <person name="Shen Z."/>
            <person name="Fox J.G."/>
        </authorList>
    </citation>
    <scope>NUCLEOTIDE SEQUENCE [LARGE SCALE GENOMIC DNA]</scope>
    <source>
        <strain evidence="7 8">MIT 97-5075</strain>
    </source>
</reference>
<comment type="similarity">
    <text evidence="6">Belongs to the inorganic phosphate transporter (PiT) (TC 2.A.20) family.</text>
</comment>
<feature type="transmembrane region" description="Helical" evidence="6">
    <location>
        <begin position="335"/>
        <end position="354"/>
    </location>
</feature>
<dbReference type="GO" id="GO:0005315">
    <property type="term" value="F:phosphate transmembrane transporter activity"/>
    <property type="evidence" value="ECO:0007669"/>
    <property type="project" value="InterPro"/>
</dbReference>
<feature type="transmembrane region" description="Helical" evidence="6">
    <location>
        <begin position="50"/>
        <end position="70"/>
    </location>
</feature>
<dbReference type="Pfam" id="PF01384">
    <property type="entry name" value="PHO4"/>
    <property type="match status" value="1"/>
</dbReference>
<feature type="transmembrane region" description="Helical" evidence="6">
    <location>
        <begin position="123"/>
        <end position="144"/>
    </location>
</feature>
<dbReference type="RefSeq" id="WP_104762935.1">
    <property type="nucleotide sequence ID" value="NZ_FZPM01000012.1"/>
</dbReference>
<dbReference type="EMBL" id="NXLW01000002">
    <property type="protein sequence ID" value="RDU73321.1"/>
    <property type="molecule type" value="Genomic_DNA"/>
</dbReference>
<sequence length="533" mass="57505">MDMGNIEKIENATSFGKRDIIKIGIVLLFFIVISVIAITCGYPVNSPVVLIFAVVIGGYMALNIGANDVANNVGPAVGSHAITLIGAIVIAAIAEALGAIIAGKDVVDTIKSGIIDPNSLQDNKTFICVMLASLASGAIWLHVATMIGAPVSTTHSLVGGVLGAGIMAGGFSVANWSALGQIIISWVVSPCLGGFVAMLFLFMIKHLITYQRDKRAAAKKVVPFLLFIMSWCFSVYLVQKTGIFKIDFQTTLLVGLVIALAIFFISRPFIINKANTLSNTKEDINELFTMPLVFSAALLSFAHGANDVANAIGPLAGIYEAIATSDDSFGRQANVPFWIMLIGGLGISLGLALYGPRLIKTVGSEITELDKMRAFCVAISAAITVLIASQLGLPVSSTHIAIGAIFGVGFLREYLKKRYYDMQQQIVKAHVGKDEEVVERFLTKFHRASIRQKKEMLQSLKNLQSKSEKRTGTQDLPLLKKKERKILKKAYKHELVKRSAINRIVASWLITVPFSAVLGAIGYYLVEKIGTII</sequence>
<evidence type="ECO:0000256" key="4">
    <source>
        <dbReference type="ARBA" id="ARBA00022989"/>
    </source>
</evidence>
<feature type="transmembrane region" description="Helical" evidence="6">
    <location>
        <begin position="374"/>
        <end position="393"/>
    </location>
</feature>
<evidence type="ECO:0000256" key="3">
    <source>
        <dbReference type="ARBA" id="ARBA00022692"/>
    </source>
</evidence>